<proteinExistence type="predicted"/>
<keyword evidence="3" id="KW-1185">Reference proteome</keyword>
<dbReference type="OrthoDB" id="337038at2759"/>
<dbReference type="PANTHER" id="PTHR10334">
    <property type="entry name" value="CYSTEINE-RICH SECRETORY PROTEIN-RELATED"/>
    <property type="match status" value="1"/>
</dbReference>
<dbReference type="Gene3D" id="3.40.33.10">
    <property type="entry name" value="CAP"/>
    <property type="match status" value="1"/>
</dbReference>
<feature type="domain" description="SCP" evidence="1">
    <location>
        <begin position="18"/>
        <end position="169"/>
    </location>
</feature>
<dbReference type="InterPro" id="IPR001283">
    <property type="entry name" value="CRISP-related"/>
</dbReference>
<protein>
    <submittedName>
        <fullName evidence="2">Golgi-associated plant pathogenesis-related protein 1</fullName>
    </submittedName>
</protein>
<dbReference type="Proteomes" id="UP000094527">
    <property type="component" value="Unassembled WGS sequence"/>
</dbReference>
<comment type="caution">
    <text evidence="2">The sequence shown here is derived from an EMBL/GenBank/DDBJ whole genome shotgun (WGS) entry which is preliminary data.</text>
</comment>
<dbReference type="STRING" id="48709.A0A1D2MZR0"/>
<dbReference type="EMBL" id="LJIJ01000346">
    <property type="protein sequence ID" value="ODM98533.1"/>
    <property type="molecule type" value="Genomic_DNA"/>
</dbReference>
<dbReference type="SUPFAM" id="SSF55797">
    <property type="entry name" value="PR-1-like"/>
    <property type="match status" value="1"/>
</dbReference>
<sequence length="223" mass="25446">MTPEKKALLFKIGIGYLSYRHASLVHTNYLRARHGSPPLTLNLDLCEIAQMCAMYYARIKKIDHSCQFNSLGKNFYFTKEGTGENLWITNNGWTDMAAAVGGARRFYQEIEDYNFSDVKSNHDKFLKVGHITQELWIGSKELGVGIASATSSTPAYIVYQYYPAGNMWTEDMQYVEKNVKPPLPGVPAIEIYGFWGWLPENVTKNVEAEENNFLQTIENTRSY</sequence>
<name>A0A1D2MZR0_ORCCI</name>
<evidence type="ECO:0000313" key="3">
    <source>
        <dbReference type="Proteomes" id="UP000094527"/>
    </source>
</evidence>
<dbReference type="InterPro" id="IPR035940">
    <property type="entry name" value="CAP_sf"/>
</dbReference>
<dbReference type="InterPro" id="IPR014044">
    <property type="entry name" value="CAP_dom"/>
</dbReference>
<dbReference type="AlphaFoldDB" id="A0A1D2MZR0"/>
<dbReference type="Pfam" id="PF00188">
    <property type="entry name" value="CAP"/>
    <property type="match status" value="1"/>
</dbReference>
<evidence type="ECO:0000313" key="2">
    <source>
        <dbReference type="EMBL" id="ODM98533.1"/>
    </source>
</evidence>
<reference evidence="2 3" key="1">
    <citation type="journal article" date="2016" name="Genome Biol. Evol.">
        <title>Gene Family Evolution Reflects Adaptation to Soil Environmental Stressors in the Genome of the Collembolan Orchesella cincta.</title>
        <authorList>
            <person name="Faddeeva-Vakhrusheva A."/>
            <person name="Derks M.F."/>
            <person name="Anvar S.Y."/>
            <person name="Agamennone V."/>
            <person name="Suring W."/>
            <person name="Smit S."/>
            <person name="van Straalen N.M."/>
            <person name="Roelofs D."/>
        </authorList>
    </citation>
    <scope>NUCLEOTIDE SEQUENCE [LARGE SCALE GENOMIC DNA]</scope>
    <source>
        <tissue evidence="2">Mixed pool</tissue>
    </source>
</reference>
<accession>A0A1D2MZR0</accession>
<evidence type="ECO:0000259" key="1">
    <source>
        <dbReference type="SMART" id="SM00198"/>
    </source>
</evidence>
<organism evidence="2 3">
    <name type="scientific">Orchesella cincta</name>
    <name type="common">Springtail</name>
    <name type="synonym">Podura cincta</name>
    <dbReference type="NCBI Taxonomy" id="48709"/>
    <lineage>
        <taxon>Eukaryota</taxon>
        <taxon>Metazoa</taxon>
        <taxon>Ecdysozoa</taxon>
        <taxon>Arthropoda</taxon>
        <taxon>Hexapoda</taxon>
        <taxon>Collembola</taxon>
        <taxon>Entomobryomorpha</taxon>
        <taxon>Entomobryoidea</taxon>
        <taxon>Orchesellidae</taxon>
        <taxon>Orchesellinae</taxon>
        <taxon>Orchesella</taxon>
    </lineage>
</organism>
<gene>
    <name evidence="2" type="ORF">Ocin01_08162</name>
</gene>
<dbReference type="SMART" id="SM00198">
    <property type="entry name" value="SCP"/>
    <property type="match status" value="1"/>
</dbReference>